<evidence type="ECO:0000313" key="8">
    <source>
        <dbReference type="EMBL" id="OHB12224.1"/>
    </source>
</evidence>
<evidence type="ECO:0000256" key="6">
    <source>
        <dbReference type="ARBA" id="ARBA00023136"/>
    </source>
</evidence>
<organism evidence="8 9">
    <name type="scientific">Candidatus Zambryskibacteria bacterium RIFCSPLOWO2_12_FULL_39_16</name>
    <dbReference type="NCBI Taxonomy" id="1802775"/>
    <lineage>
        <taxon>Bacteria</taxon>
        <taxon>Candidatus Zambryskiibacteriota</taxon>
    </lineage>
</organism>
<evidence type="ECO:0000256" key="3">
    <source>
        <dbReference type="ARBA" id="ARBA00022475"/>
    </source>
</evidence>
<comment type="subcellular location">
    <subcellularLocation>
        <location evidence="1">Cell membrane</location>
        <topology evidence="1">Multi-pass membrane protein</topology>
    </subcellularLocation>
</comment>
<evidence type="ECO:0000256" key="5">
    <source>
        <dbReference type="ARBA" id="ARBA00022989"/>
    </source>
</evidence>
<evidence type="ECO:0000256" key="7">
    <source>
        <dbReference type="SAM" id="Phobius"/>
    </source>
</evidence>
<dbReference type="PANTHER" id="PTHR33452">
    <property type="entry name" value="OXIDOREDUCTASE CATD-RELATED"/>
    <property type="match status" value="1"/>
</dbReference>
<protein>
    <recommendedName>
        <fullName evidence="10">DoxX family protein</fullName>
    </recommendedName>
</protein>
<comment type="similarity">
    <text evidence="2">Belongs to the DoxX family.</text>
</comment>
<sequence>MLNPFPDLLTYSLLAPFILRIVVGLIFIDLGVLAFKSEKEKWIVSFSTLRVPNPKLAVKIFGAIEVALGIMLIFGFYTQIAALILGLLTFTEAYVEYKEPVILKRNLIFYVMLFAIVLSLLFSGAGAYAIDLPL</sequence>
<comment type="caution">
    <text evidence="8">The sequence shown here is derived from an EMBL/GenBank/DDBJ whole genome shotgun (WGS) entry which is preliminary data.</text>
</comment>
<reference evidence="8 9" key="1">
    <citation type="journal article" date="2016" name="Nat. Commun.">
        <title>Thousands of microbial genomes shed light on interconnected biogeochemical processes in an aquifer system.</title>
        <authorList>
            <person name="Anantharaman K."/>
            <person name="Brown C.T."/>
            <person name="Hug L.A."/>
            <person name="Sharon I."/>
            <person name="Castelle C.J."/>
            <person name="Probst A.J."/>
            <person name="Thomas B.C."/>
            <person name="Singh A."/>
            <person name="Wilkins M.J."/>
            <person name="Karaoz U."/>
            <person name="Brodie E.L."/>
            <person name="Williams K.H."/>
            <person name="Hubbard S.S."/>
            <person name="Banfield J.F."/>
        </authorList>
    </citation>
    <scope>NUCLEOTIDE SEQUENCE [LARGE SCALE GENOMIC DNA]</scope>
</reference>
<dbReference type="GO" id="GO:0005886">
    <property type="term" value="C:plasma membrane"/>
    <property type="evidence" value="ECO:0007669"/>
    <property type="project" value="UniProtKB-SubCell"/>
</dbReference>
<keyword evidence="5 7" id="KW-1133">Transmembrane helix</keyword>
<gene>
    <name evidence="8" type="ORF">A3G46_01200</name>
</gene>
<evidence type="ECO:0000256" key="2">
    <source>
        <dbReference type="ARBA" id="ARBA00006679"/>
    </source>
</evidence>
<dbReference type="PANTHER" id="PTHR33452:SF1">
    <property type="entry name" value="INNER MEMBRANE PROTEIN YPHA-RELATED"/>
    <property type="match status" value="1"/>
</dbReference>
<name>A0A1G2US30_9BACT</name>
<keyword evidence="3" id="KW-1003">Cell membrane</keyword>
<proteinExistence type="inferred from homology"/>
<keyword evidence="6 7" id="KW-0472">Membrane</keyword>
<keyword evidence="4 7" id="KW-0812">Transmembrane</keyword>
<accession>A0A1G2US30</accession>
<evidence type="ECO:0000313" key="9">
    <source>
        <dbReference type="Proteomes" id="UP000177276"/>
    </source>
</evidence>
<dbReference type="EMBL" id="MHWS01000013">
    <property type="protein sequence ID" value="OHB12224.1"/>
    <property type="molecule type" value="Genomic_DNA"/>
</dbReference>
<dbReference type="Proteomes" id="UP000177276">
    <property type="component" value="Unassembled WGS sequence"/>
</dbReference>
<feature type="transmembrane region" description="Helical" evidence="7">
    <location>
        <begin position="107"/>
        <end position="130"/>
    </location>
</feature>
<dbReference type="InterPro" id="IPR051907">
    <property type="entry name" value="DoxX-like_oxidoreductase"/>
</dbReference>
<evidence type="ECO:0008006" key="10">
    <source>
        <dbReference type="Google" id="ProtNLM"/>
    </source>
</evidence>
<dbReference type="InterPro" id="IPR032808">
    <property type="entry name" value="DoxX"/>
</dbReference>
<feature type="transmembrane region" description="Helical" evidence="7">
    <location>
        <begin position="12"/>
        <end position="35"/>
    </location>
</feature>
<dbReference type="AlphaFoldDB" id="A0A1G2US30"/>
<evidence type="ECO:0000256" key="4">
    <source>
        <dbReference type="ARBA" id="ARBA00022692"/>
    </source>
</evidence>
<evidence type="ECO:0000256" key="1">
    <source>
        <dbReference type="ARBA" id="ARBA00004651"/>
    </source>
</evidence>
<dbReference type="Pfam" id="PF07681">
    <property type="entry name" value="DoxX"/>
    <property type="match status" value="1"/>
</dbReference>